<sequence length="74" mass="8885">MIRKRNILRNDYYQVNTVMMTKYAINLLVNSRCKFRTSQGLYAPFQREFDIGKKCHDFCETVNHNMTDSISKRM</sequence>
<evidence type="ECO:0000313" key="1">
    <source>
        <dbReference type="EMBL" id="GES84028.1"/>
    </source>
</evidence>
<protein>
    <submittedName>
        <fullName evidence="1">Uncharacterized protein</fullName>
    </submittedName>
</protein>
<evidence type="ECO:0000313" key="2">
    <source>
        <dbReference type="Proteomes" id="UP000615446"/>
    </source>
</evidence>
<accession>A0A8H3LE94</accession>
<name>A0A8H3LE94_9GLOM</name>
<dbReference type="AlphaFoldDB" id="A0A8H3LE94"/>
<organism evidence="1 2">
    <name type="scientific">Rhizophagus clarus</name>
    <dbReference type="NCBI Taxonomy" id="94130"/>
    <lineage>
        <taxon>Eukaryota</taxon>
        <taxon>Fungi</taxon>
        <taxon>Fungi incertae sedis</taxon>
        <taxon>Mucoromycota</taxon>
        <taxon>Glomeromycotina</taxon>
        <taxon>Glomeromycetes</taxon>
        <taxon>Glomerales</taxon>
        <taxon>Glomeraceae</taxon>
        <taxon>Rhizophagus</taxon>
    </lineage>
</organism>
<dbReference type="Proteomes" id="UP000615446">
    <property type="component" value="Unassembled WGS sequence"/>
</dbReference>
<comment type="caution">
    <text evidence="1">The sequence shown here is derived from an EMBL/GenBank/DDBJ whole genome shotgun (WGS) entry which is preliminary data.</text>
</comment>
<proteinExistence type="predicted"/>
<gene>
    <name evidence="1" type="ORF">RCL2_001116900</name>
</gene>
<dbReference type="EMBL" id="BLAL01000075">
    <property type="protein sequence ID" value="GES84028.1"/>
    <property type="molecule type" value="Genomic_DNA"/>
</dbReference>
<reference evidence="1" key="1">
    <citation type="submission" date="2019-10" db="EMBL/GenBank/DDBJ databases">
        <title>Conservation and host-specific expression of non-tandemly repeated heterogenous ribosome RNA gene in arbuscular mycorrhizal fungi.</title>
        <authorList>
            <person name="Maeda T."/>
            <person name="Kobayashi Y."/>
            <person name="Nakagawa T."/>
            <person name="Ezawa T."/>
            <person name="Yamaguchi K."/>
            <person name="Bino T."/>
            <person name="Nishimoto Y."/>
            <person name="Shigenobu S."/>
            <person name="Kawaguchi M."/>
        </authorList>
    </citation>
    <scope>NUCLEOTIDE SEQUENCE</scope>
    <source>
        <strain evidence="1">HR1</strain>
    </source>
</reference>